<dbReference type="InterPro" id="IPR036635">
    <property type="entry name" value="MurB_C_sf"/>
</dbReference>
<name>W4MDE8_9BACT</name>
<keyword evidence="4" id="KW-0963">Cytoplasm</keyword>
<dbReference type="Proteomes" id="UP000019140">
    <property type="component" value="Unassembled WGS sequence"/>
</dbReference>
<gene>
    <name evidence="4" type="primary">murB</name>
    <name evidence="6" type="ORF">ETSY2_06705</name>
</gene>
<evidence type="ECO:0000313" key="6">
    <source>
        <dbReference type="EMBL" id="ETX08215.1"/>
    </source>
</evidence>
<dbReference type="GO" id="GO:0071555">
    <property type="term" value="P:cell wall organization"/>
    <property type="evidence" value="ECO:0007669"/>
    <property type="project" value="UniProtKB-KW"/>
</dbReference>
<keyword evidence="4" id="KW-0133">Cell shape</keyword>
<dbReference type="GO" id="GO:0009252">
    <property type="term" value="P:peptidoglycan biosynthetic process"/>
    <property type="evidence" value="ECO:0007669"/>
    <property type="project" value="UniProtKB-UniRule"/>
</dbReference>
<keyword evidence="4" id="KW-0560">Oxidoreductase</keyword>
<protein>
    <recommendedName>
        <fullName evidence="2 4">UDP-N-acetylenolpyruvoylglucosamine reductase</fullName>
        <ecNumber evidence="4">1.3.1.98</ecNumber>
    </recommendedName>
    <alternativeName>
        <fullName evidence="3 4">UDP-N-acetylmuramate dehydrogenase</fullName>
    </alternativeName>
</protein>
<dbReference type="Gene3D" id="3.90.78.10">
    <property type="entry name" value="UDP-N-acetylenolpyruvoylglucosamine reductase, C-terminal domain"/>
    <property type="match status" value="1"/>
</dbReference>
<dbReference type="PANTHER" id="PTHR21071:SF4">
    <property type="entry name" value="UDP-N-ACETYLENOLPYRUVOYLGLUCOSAMINE REDUCTASE"/>
    <property type="match status" value="1"/>
</dbReference>
<feature type="active site" evidence="4">
    <location>
        <position position="58"/>
    </location>
</feature>
<comment type="catalytic activity">
    <reaction evidence="4">
        <text>UDP-N-acetyl-alpha-D-muramate + NADP(+) = UDP-N-acetyl-3-O-(1-carboxyvinyl)-alpha-D-glucosamine + NADPH + H(+)</text>
        <dbReference type="Rhea" id="RHEA:12248"/>
        <dbReference type="ChEBI" id="CHEBI:15378"/>
        <dbReference type="ChEBI" id="CHEBI:57783"/>
        <dbReference type="ChEBI" id="CHEBI:58349"/>
        <dbReference type="ChEBI" id="CHEBI:68483"/>
        <dbReference type="ChEBI" id="CHEBI:70757"/>
        <dbReference type="EC" id="1.3.1.98"/>
    </reaction>
</comment>
<proteinExistence type="inferred from homology"/>
<dbReference type="HOGENOM" id="CLU_035304_2_2_7"/>
<dbReference type="InterPro" id="IPR003170">
    <property type="entry name" value="MurB"/>
</dbReference>
<comment type="pathway">
    <text evidence="4">Cell wall biogenesis; peptidoglycan biosynthesis.</text>
</comment>
<comment type="caution">
    <text evidence="6">The sequence shown here is derived from an EMBL/GenBank/DDBJ whole genome shotgun (WGS) entry which is preliminary data.</text>
</comment>
<reference evidence="6 7" key="1">
    <citation type="journal article" date="2014" name="Nature">
        <title>An environmental bacterial taxon with a large and distinct metabolic repertoire.</title>
        <authorList>
            <person name="Wilson M.C."/>
            <person name="Mori T."/>
            <person name="Ruckert C."/>
            <person name="Uria A.R."/>
            <person name="Helf M.J."/>
            <person name="Takada K."/>
            <person name="Gernert C."/>
            <person name="Steffens U.A."/>
            <person name="Heycke N."/>
            <person name="Schmitt S."/>
            <person name="Rinke C."/>
            <person name="Helfrich E.J."/>
            <person name="Brachmann A.O."/>
            <person name="Gurgui C."/>
            <person name="Wakimoto T."/>
            <person name="Kracht M."/>
            <person name="Crusemann M."/>
            <person name="Hentschel U."/>
            <person name="Abe I."/>
            <person name="Matsunaga S."/>
            <person name="Kalinowski J."/>
            <person name="Takeyama H."/>
            <person name="Piel J."/>
        </authorList>
    </citation>
    <scope>NUCLEOTIDE SEQUENCE [LARGE SCALE GENOMIC DNA]</scope>
    <source>
        <strain evidence="7">TSY2</strain>
    </source>
</reference>
<dbReference type="GO" id="GO:0008360">
    <property type="term" value="P:regulation of cell shape"/>
    <property type="evidence" value="ECO:0007669"/>
    <property type="project" value="UniProtKB-KW"/>
</dbReference>
<dbReference type="PATRIC" id="fig|1429439.4.peg.1160"/>
<keyword evidence="7" id="KW-1185">Reference proteome</keyword>
<keyword evidence="4" id="KW-0961">Cell wall biogenesis/degradation</keyword>
<comment type="caution">
    <text evidence="4">Lacks conserved residue(s) required for the propagation of feature annotation.</text>
</comment>
<comment type="subcellular location">
    <subcellularLocation>
        <location evidence="4">Cytoplasm</location>
    </subcellularLocation>
</comment>
<feature type="domain" description="UDP-N-acetylenolpyruvoylglucosamine reductase C-terminal" evidence="5">
    <location>
        <begin position="1"/>
        <end position="62"/>
    </location>
</feature>
<sequence length="66" mass="7157">MIDELGLKGTRIGGAMISPVHANFLVNVDGAKATDVEALMQLIRTRVYEAYGIELEPEVRIVGEEG</sequence>
<dbReference type="EC" id="1.3.1.98" evidence="4"/>
<evidence type="ECO:0000259" key="5">
    <source>
        <dbReference type="Pfam" id="PF02873"/>
    </source>
</evidence>
<organism evidence="6 7">
    <name type="scientific">Candidatus Entotheonella gemina</name>
    <dbReference type="NCBI Taxonomy" id="1429439"/>
    <lineage>
        <taxon>Bacteria</taxon>
        <taxon>Pseudomonadati</taxon>
        <taxon>Nitrospinota/Tectimicrobiota group</taxon>
        <taxon>Candidatus Tectimicrobiota</taxon>
        <taxon>Candidatus Entotheonellia</taxon>
        <taxon>Candidatus Entotheonellales</taxon>
        <taxon>Candidatus Entotheonellaceae</taxon>
        <taxon>Candidatus Entotheonella</taxon>
    </lineage>
</organism>
<dbReference type="PANTHER" id="PTHR21071">
    <property type="entry name" value="UDP-N-ACETYLENOLPYRUVOYLGLUCOSAMINE REDUCTASE"/>
    <property type="match status" value="1"/>
</dbReference>
<keyword evidence="4" id="KW-0132">Cell division</keyword>
<dbReference type="InterPro" id="IPR011601">
    <property type="entry name" value="MurB_C"/>
</dbReference>
<comment type="cofactor">
    <cofactor evidence="1 4">
        <name>FAD</name>
        <dbReference type="ChEBI" id="CHEBI:57692"/>
    </cofactor>
</comment>
<dbReference type="GO" id="GO:0050660">
    <property type="term" value="F:flavin adenine dinucleotide binding"/>
    <property type="evidence" value="ECO:0007669"/>
    <property type="project" value="TreeGrafter"/>
</dbReference>
<evidence type="ECO:0000256" key="1">
    <source>
        <dbReference type="ARBA" id="ARBA00001974"/>
    </source>
</evidence>
<dbReference type="GO" id="GO:0051301">
    <property type="term" value="P:cell division"/>
    <property type="evidence" value="ECO:0007669"/>
    <property type="project" value="UniProtKB-KW"/>
</dbReference>
<dbReference type="HAMAP" id="MF_00037">
    <property type="entry name" value="MurB"/>
    <property type="match status" value="1"/>
</dbReference>
<comment type="similarity">
    <text evidence="4">Belongs to the MurB family.</text>
</comment>
<evidence type="ECO:0000256" key="2">
    <source>
        <dbReference type="ARBA" id="ARBA00015188"/>
    </source>
</evidence>
<dbReference type="AlphaFoldDB" id="W4MDE8"/>
<keyword evidence="4" id="KW-0521">NADP</keyword>
<evidence type="ECO:0000256" key="4">
    <source>
        <dbReference type="HAMAP-Rule" id="MF_00037"/>
    </source>
</evidence>
<dbReference type="GO" id="GO:0005829">
    <property type="term" value="C:cytosol"/>
    <property type="evidence" value="ECO:0007669"/>
    <property type="project" value="TreeGrafter"/>
</dbReference>
<dbReference type="UniPathway" id="UPA00219"/>
<evidence type="ECO:0000313" key="7">
    <source>
        <dbReference type="Proteomes" id="UP000019140"/>
    </source>
</evidence>
<keyword evidence="4" id="KW-0274">FAD</keyword>
<comment type="function">
    <text evidence="4">Cell wall formation.</text>
</comment>
<evidence type="ECO:0000256" key="3">
    <source>
        <dbReference type="ARBA" id="ARBA00031026"/>
    </source>
</evidence>
<dbReference type="Pfam" id="PF02873">
    <property type="entry name" value="MurB_C"/>
    <property type="match status" value="1"/>
</dbReference>
<dbReference type="EMBL" id="AZHX01000273">
    <property type="protein sequence ID" value="ETX08215.1"/>
    <property type="molecule type" value="Genomic_DNA"/>
</dbReference>
<keyword evidence="4" id="KW-0573">Peptidoglycan synthesis</keyword>
<keyword evidence="4" id="KW-0285">Flavoprotein</keyword>
<accession>W4MDE8</accession>
<dbReference type="SUPFAM" id="SSF56194">
    <property type="entry name" value="Uridine diphospho-N-Acetylenolpyruvylglucosamine reductase, MurB, C-terminal domain"/>
    <property type="match status" value="1"/>
</dbReference>
<keyword evidence="4" id="KW-0131">Cell cycle</keyword>
<dbReference type="GO" id="GO:0008762">
    <property type="term" value="F:UDP-N-acetylmuramate dehydrogenase activity"/>
    <property type="evidence" value="ECO:0007669"/>
    <property type="project" value="UniProtKB-UniRule"/>
</dbReference>